<dbReference type="InterPro" id="IPR041528">
    <property type="entry name" value="Cas6b_N"/>
</dbReference>
<feature type="domain" description="Cas6b N-terminal" evidence="2">
    <location>
        <begin position="3"/>
        <end position="104"/>
    </location>
</feature>
<protein>
    <submittedName>
        <fullName evidence="3">Uncharacterized protein</fullName>
    </submittedName>
</protein>
<comment type="caution">
    <text evidence="3">The sequence shown here is derived from an EMBL/GenBank/DDBJ whole genome shotgun (WGS) entry which is preliminary data.</text>
</comment>
<dbReference type="Proteomes" id="UP001500936">
    <property type="component" value="Unassembled WGS sequence"/>
</dbReference>
<evidence type="ECO:0000259" key="2">
    <source>
        <dbReference type="Pfam" id="PF17955"/>
    </source>
</evidence>
<keyword evidence="4" id="KW-1185">Reference proteome</keyword>
<proteinExistence type="predicted"/>
<evidence type="ECO:0000313" key="4">
    <source>
        <dbReference type="Proteomes" id="UP001500936"/>
    </source>
</evidence>
<dbReference type="RefSeq" id="WP_345269129.1">
    <property type="nucleotide sequence ID" value="NZ_BAABHB010000007.1"/>
</dbReference>
<name>A0ABP8KMK8_9BACT</name>
<gene>
    <name evidence="3" type="ORF">GCM10023187_34680</name>
</gene>
<evidence type="ECO:0000313" key="3">
    <source>
        <dbReference type="EMBL" id="GAA4410287.1"/>
    </source>
</evidence>
<evidence type="ECO:0000259" key="1">
    <source>
        <dbReference type="Pfam" id="PF17262"/>
    </source>
</evidence>
<feature type="domain" description="Cas6b C-terminal" evidence="1">
    <location>
        <begin position="111"/>
        <end position="220"/>
    </location>
</feature>
<accession>A0ABP8KMK8</accession>
<organism evidence="3 4">
    <name type="scientific">Nibrella viscosa</name>
    <dbReference type="NCBI Taxonomy" id="1084524"/>
    <lineage>
        <taxon>Bacteria</taxon>
        <taxon>Pseudomonadati</taxon>
        <taxon>Bacteroidota</taxon>
        <taxon>Cytophagia</taxon>
        <taxon>Cytophagales</taxon>
        <taxon>Spirosomataceae</taxon>
        <taxon>Nibrella</taxon>
    </lineage>
</organism>
<reference evidence="4" key="1">
    <citation type="journal article" date="2019" name="Int. J. Syst. Evol. Microbiol.">
        <title>The Global Catalogue of Microorganisms (GCM) 10K type strain sequencing project: providing services to taxonomists for standard genome sequencing and annotation.</title>
        <authorList>
            <consortium name="The Broad Institute Genomics Platform"/>
            <consortium name="The Broad Institute Genome Sequencing Center for Infectious Disease"/>
            <person name="Wu L."/>
            <person name="Ma J."/>
        </authorList>
    </citation>
    <scope>NUCLEOTIDE SEQUENCE [LARGE SCALE GENOMIC DNA]</scope>
    <source>
        <strain evidence="4">JCM 17925</strain>
    </source>
</reference>
<dbReference type="InterPro" id="IPR020209">
    <property type="entry name" value="Cas6b_C"/>
</dbReference>
<dbReference type="Pfam" id="PF17955">
    <property type="entry name" value="Cas6b_N"/>
    <property type="match status" value="1"/>
</dbReference>
<dbReference type="EMBL" id="BAABHB010000007">
    <property type="protein sequence ID" value="GAA4410287.1"/>
    <property type="molecule type" value="Genomic_DNA"/>
</dbReference>
<sequence length="237" mass="28305">MRKLRYLHIRFDASIEPHEIPAFRGAVIAKAGREHDLFHNHYESAGSIYRYPLIQYKRIGRSPAIICLDEGTEDIHHFFQNRTWDVELNGRPVELRVKDLRLNQYTLQAWEYSFSFSIRHWLALNQENYLRFMELPYERDRIDFLERILRGNILSMAKGLDWYIDREVRVRIRHLSPPRKQRFKEHLLTAFDATFDTNVFLPDFIGLGKGVSLGFGVVTRRKEEGRRGEREQRSNDQ</sequence>
<dbReference type="Pfam" id="PF17262">
    <property type="entry name" value="Cas6b_C"/>
    <property type="match status" value="1"/>
</dbReference>